<proteinExistence type="predicted"/>
<dbReference type="PANTHER" id="PTHR36892">
    <property type="entry name" value="OS01G0201800 PROTEIN"/>
    <property type="match status" value="1"/>
</dbReference>
<evidence type="ECO:0000313" key="1">
    <source>
        <dbReference type="EMBL" id="JAD87948.1"/>
    </source>
</evidence>
<reference evidence="1" key="1">
    <citation type="submission" date="2014-09" db="EMBL/GenBank/DDBJ databases">
        <authorList>
            <person name="Magalhaes I.L.F."/>
            <person name="Oliveira U."/>
            <person name="Santos F.R."/>
            <person name="Vidigal T.H.D.A."/>
            <person name="Brescovit A.D."/>
            <person name="Santos A.J."/>
        </authorList>
    </citation>
    <scope>NUCLEOTIDE SEQUENCE</scope>
    <source>
        <tissue evidence="1">Shoot tissue taken approximately 20 cm above the soil surface</tissue>
    </source>
</reference>
<name>A0A0A9DMN8_ARUDO</name>
<protein>
    <submittedName>
        <fullName evidence="1">Uncharacterized protein</fullName>
    </submittedName>
</protein>
<organism evidence="1">
    <name type="scientific">Arundo donax</name>
    <name type="common">Giant reed</name>
    <name type="synonym">Donax arundinaceus</name>
    <dbReference type="NCBI Taxonomy" id="35708"/>
    <lineage>
        <taxon>Eukaryota</taxon>
        <taxon>Viridiplantae</taxon>
        <taxon>Streptophyta</taxon>
        <taxon>Embryophyta</taxon>
        <taxon>Tracheophyta</taxon>
        <taxon>Spermatophyta</taxon>
        <taxon>Magnoliopsida</taxon>
        <taxon>Liliopsida</taxon>
        <taxon>Poales</taxon>
        <taxon>Poaceae</taxon>
        <taxon>PACMAD clade</taxon>
        <taxon>Arundinoideae</taxon>
        <taxon>Arundineae</taxon>
        <taxon>Arundo</taxon>
    </lineage>
</organism>
<dbReference type="EMBL" id="GBRH01209947">
    <property type="protein sequence ID" value="JAD87948.1"/>
    <property type="molecule type" value="Transcribed_RNA"/>
</dbReference>
<dbReference type="AlphaFoldDB" id="A0A0A9DMN8"/>
<dbReference type="PANTHER" id="PTHR36892:SF1">
    <property type="entry name" value="OS05G0518200 PROTEIN"/>
    <property type="match status" value="1"/>
</dbReference>
<accession>A0A0A9DMN8</accession>
<reference evidence="1" key="2">
    <citation type="journal article" date="2015" name="Data Brief">
        <title>Shoot transcriptome of the giant reed, Arundo donax.</title>
        <authorList>
            <person name="Barrero R.A."/>
            <person name="Guerrero F.D."/>
            <person name="Moolhuijzen P."/>
            <person name="Goolsby J.A."/>
            <person name="Tidwell J."/>
            <person name="Bellgard S.E."/>
            <person name="Bellgard M.I."/>
        </authorList>
    </citation>
    <scope>NUCLEOTIDE SEQUENCE</scope>
    <source>
        <tissue evidence="1">Shoot tissue taken approximately 20 cm above the soil surface</tissue>
    </source>
</reference>
<sequence>MVQLGSSYPVSLAVQAITGGLNRSPLSQPSRSCLDDRSRSTLEERFVANYHLGKVRPKPLGPCKGMVSSISSSTESNKSANAQAIDYVSACRNMYFGDDYAGLPINSRGEFIKVHSGGTPNSIDVLKRQCLGENSSCPSAFPTFFTPRTCTNLVNLRPKHHVPQISTVDQPVFHPGSHFTPKAPTAFGMDFSQLPSSERMKTHTYTVPSNKYPCTSQQVLSMDCYCSGCMGQHNPQQKLIGMQSGFLSLNCEQNTQPTAETTMRLMGKTVTLGPSGIQCRGLNSEIPCSNKQSRAEDYSFQGPRTKAFPQLFHEALVDPSSAFRTSDGERQPSENPSFFAFVPAAELRSGLDTKSFRTSGHNQQSEISASNNLYVQPVSCCNDGQWHQQPVMANQVQSNAEDMLLGSMHCRHTQIVAAVPSFDRRNYFRNIVEKGSAPCQSTDRTQQFSKMTQKNPMSSFPLGYDVQSTPGLTTQTKFTSLPPLPPSVIPSHAYSADYAQPQGSTATFHPSIPVSYAANKYNAPGNTFFQDKSMERTMVGSKLEDLERMKRNCKRPAEKDGVLLTLPKKQCIAAVQRDLIWLPLREKGMEICQPRPDAQLLDMHVGFSNEPEADFQLGNKESHTTWSDHVHTMRSVKLKAGAKHVLQSSGSSMGQGNSWPVHSVTQFAVENGACTASTSKTRATEIYEF</sequence>